<protein>
    <submittedName>
        <fullName evidence="1">Uncharacterized protein</fullName>
    </submittedName>
</protein>
<name>A0ACB0J941_TRIPR</name>
<dbReference type="Proteomes" id="UP001177021">
    <property type="component" value="Unassembled WGS sequence"/>
</dbReference>
<accession>A0ACB0J941</accession>
<dbReference type="EMBL" id="CASHSV030000024">
    <property type="protein sequence ID" value="CAJ2640483.1"/>
    <property type="molecule type" value="Genomic_DNA"/>
</dbReference>
<proteinExistence type="predicted"/>
<organism evidence="1 2">
    <name type="scientific">Trifolium pratense</name>
    <name type="common">Red clover</name>
    <dbReference type="NCBI Taxonomy" id="57577"/>
    <lineage>
        <taxon>Eukaryota</taxon>
        <taxon>Viridiplantae</taxon>
        <taxon>Streptophyta</taxon>
        <taxon>Embryophyta</taxon>
        <taxon>Tracheophyta</taxon>
        <taxon>Spermatophyta</taxon>
        <taxon>Magnoliopsida</taxon>
        <taxon>eudicotyledons</taxon>
        <taxon>Gunneridae</taxon>
        <taxon>Pentapetalae</taxon>
        <taxon>rosids</taxon>
        <taxon>fabids</taxon>
        <taxon>Fabales</taxon>
        <taxon>Fabaceae</taxon>
        <taxon>Papilionoideae</taxon>
        <taxon>50 kb inversion clade</taxon>
        <taxon>NPAAA clade</taxon>
        <taxon>Hologalegina</taxon>
        <taxon>IRL clade</taxon>
        <taxon>Trifolieae</taxon>
        <taxon>Trifolium</taxon>
    </lineage>
</organism>
<evidence type="ECO:0000313" key="1">
    <source>
        <dbReference type="EMBL" id="CAJ2640483.1"/>
    </source>
</evidence>
<sequence>MENLNINDTSSGGRNHADSASLSPDEKLELCLIGTMLTDKSVRFKAMQECFASLWRPSQQVEIAAIAGNRFLFQFFHWWDMERIFQAGPWTFDNHMLVLKKLAIGDEPLAVKLDEVEMWV</sequence>
<gene>
    <name evidence="1" type="ORF">MILVUS5_LOCUS10328</name>
</gene>
<keyword evidence="2" id="KW-1185">Reference proteome</keyword>
<evidence type="ECO:0000313" key="2">
    <source>
        <dbReference type="Proteomes" id="UP001177021"/>
    </source>
</evidence>
<comment type="caution">
    <text evidence="1">The sequence shown here is derived from an EMBL/GenBank/DDBJ whole genome shotgun (WGS) entry which is preliminary data.</text>
</comment>
<reference evidence="1" key="1">
    <citation type="submission" date="2023-10" db="EMBL/GenBank/DDBJ databases">
        <authorList>
            <person name="Rodriguez Cubillos JULIANA M."/>
            <person name="De Vega J."/>
        </authorList>
    </citation>
    <scope>NUCLEOTIDE SEQUENCE</scope>
</reference>